<protein>
    <recommendedName>
        <fullName evidence="4">o-succinylbenzoate synthase</fullName>
        <shortName evidence="4">OSB synthase</shortName>
        <shortName evidence="4">OSBS</shortName>
        <ecNumber evidence="4">4.2.1.113</ecNumber>
    </recommendedName>
    <alternativeName>
        <fullName evidence="4">4-(2'-carboxyphenyl)-4-oxybutyric acid synthase</fullName>
    </alternativeName>
    <alternativeName>
        <fullName evidence="4">o-succinylbenzoic acid synthase</fullName>
    </alternativeName>
</protein>
<evidence type="ECO:0000256" key="4">
    <source>
        <dbReference type="HAMAP-Rule" id="MF_00470"/>
    </source>
</evidence>
<feature type="binding site" evidence="4">
    <location>
        <position position="166"/>
    </location>
    <ligand>
        <name>Mg(2+)</name>
        <dbReference type="ChEBI" id="CHEBI:18420"/>
    </ligand>
</feature>
<name>A0A5B7WXN6_9MICC</name>
<dbReference type="GO" id="GO:0000287">
    <property type="term" value="F:magnesium ion binding"/>
    <property type="evidence" value="ECO:0007669"/>
    <property type="project" value="UniProtKB-UniRule"/>
</dbReference>
<dbReference type="AlphaFoldDB" id="A0A5B7WXN6"/>
<feature type="active site" description="Proton acceptor" evidence="4">
    <location>
        <position position="218"/>
    </location>
</feature>
<comment type="catalytic activity">
    <reaction evidence="4">
        <text>(1R,6R)-6-hydroxy-2-succinyl-cyclohexa-2,4-diene-1-carboxylate = 2-succinylbenzoate + H2O</text>
        <dbReference type="Rhea" id="RHEA:10196"/>
        <dbReference type="ChEBI" id="CHEBI:15377"/>
        <dbReference type="ChEBI" id="CHEBI:18325"/>
        <dbReference type="ChEBI" id="CHEBI:58689"/>
        <dbReference type="EC" id="4.2.1.113"/>
    </reaction>
</comment>
<keyword evidence="7" id="KW-1185">Reference proteome</keyword>
<dbReference type="InterPro" id="IPR013342">
    <property type="entry name" value="Mandelate_racemase_C"/>
</dbReference>
<sequence length="339" mass="37178">MENQLPSLDELKANSFVVRLPLRVKFRAVVEREALLLQGPAGWGEFSPFLEYEPAEASRWLAAAIESAYQPYPETTVQRIPVNATLPAVSTEQVGRVLEQYDAPHTIKIKVAERGQILQDDIARVAETRRLYPQAALRVDANAGWTAQQAVAALARLSEYDLEYAEQPVPGIDDLARLREDLAARHIDLKIAADESVRKHTDPLEVSRKGAADLMVIKAQPLGGIRQALQIVAEAGLDAVVSSALDTSVGLGQGAALAASLPELKYACGLSTGTLYKDDVTEQPLLAEAGYLQVRRPGVSRQKLRHYSVEPEGRQRWMQRLESCYAILAGQDLAQRPLA</sequence>
<dbReference type="Pfam" id="PF18374">
    <property type="entry name" value="Enolase_like_N"/>
    <property type="match status" value="1"/>
</dbReference>
<dbReference type="CDD" id="cd03320">
    <property type="entry name" value="OSBS"/>
    <property type="match status" value="1"/>
</dbReference>
<evidence type="ECO:0000259" key="5">
    <source>
        <dbReference type="SMART" id="SM00922"/>
    </source>
</evidence>
<accession>A0A5B7WXN6</accession>
<dbReference type="EMBL" id="CP034412">
    <property type="protein sequence ID" value="QCY47873.1"/>
    <property type="molecule type" value="Genomic_DNA"/>
</dbReference>
<feature type="active site" description="Proton donor" evidence="4">
    <location>
        <position position="110"/>
    </location>
</feature>
<feature type="domain" description="Mandelate racemase/muconate lactonizing enzyme C-terminal" evidence="5">
    <location>
        <begin position="91"/>
        <end position="185"/>
    </location>
</feature>
<keyword evidence="1 4" id="KW-0479">Metal-binding</keyword>
<comment type="pathway">
    <text evidence="4">Quinol/quinone metabolism; menaquinone biosynthesis.</text>
</comment>
<dbReference type="SUPFAM" id="SSF51604">
    <property type="entry name" value="Enolase C-terminal domain-like"/>
    <property type="match status" value="1"/>
</dbReference>
<evidence type="ECO:0000256" key="1">
    <source>
        <dbReference type="ARBA" id="ARBA00022723"/>
    </source>
</evidence>
<comment type="cofactor">
    <cofactor evidence="4">
        <name>a divalent metal cation</name>
        <dbReference type="ChEBI" id="CHEBI:60240"/>
    </cofactor>
</comment>
<dbReference type="GO" id="GO:0009234">
    <property type="term" value="P:menaquinone biosynthetic process"/>
    <property type="evidence" value="ECO:0007669"/>
    <property type="project" value="UniProtKB-UniRule"/>
</dbReference>
<dbReference type="EC" id="4.2.1.113" evidence="4"/>
<keyword evidence="3 4" id="KW-0456">Lyase</keyword>
<dbReference type="InterPro" id="IPR036849">
    <property type="entry name" value="Enolase-like_C_sf"/>
</dbReference>
<gene>
    <name evidence="4" type="primary">menC</name>
    <name evidence="6" type="ORF">GcLGCM259_2163</name>
</gene>
<dbReference type="SFLD" id="SFLDS00001">
    <property type="entry name" value="Enolase"/>
    <property type="match status" value="1"/>
</dbReference>
<comment type="similarity">
    <text evidence="4">Belongs to the mandelate racemase/muconate lactonizing enzyme family. MenC type 1 subfamily.</text>
</comment>
<evidence type="ECO:0000256" key="3">
    <source>
        <dbReference type="ARBA" id="ARBA00023239"/>
    </source>
</evidence>
<dbReference type="NCBIfam" id="NF002782">
    <property type="entry name" value="PRK02901.1"/>
    <property type="match status" value="1"/>
</dbReference>
<dbReference type="PANTHER" id="PTHR48073:SF2">
    <property type="entry name" value="O-SUCCINYLBENZOATE SYNTHASE"/>
    <property type="match status" value="1"/>
</dbReference>
<dbReference type="SMART" id="SM00922">
    <property type="entry name" value="MR_MLE"/>
    <property type="match status" value="1"/>
</dbReference>
<evidence type="ECO:0000313" key="6">
    <source>
        <dbReference type="EMBL" id="QCY47873.1"/>
    </source>
</evidence>
<dbReference type="InterPro" id="IPR010196">
    <property type="entry name" value="OSB_synthase_MenC1"/>
</dbReference>
<dbReference type="InterPro" id="IPR029065">
    <property type="entry name" value="Enolase_C-like"/>
</dbReference>
<dbReference type="UniPathway" id="UPA00079"/>
<organism evidence="6 7">
    <name type="scientific">Glutamicibacter creatinolyticus</name>
    <dbReference type="NCBI Taxonomy" id="162496"/>
    <lineage>
        <taxon>Bacteria</taxon>
        <taxon>Bacillati</taxon>
        <taxon>Actinomycetota</taxon>
        <taxon>Actinomycetes</taxon>
        <taxon>Micrococcales</taxon>
        <taxon>Micrococcaceae</taxon>
        <taxon>Glutamicibacter</taxon>
    </lineage>
</organism>
<dbReference type="Gene3D" id="3.20.20.120">
    <property type="entry name" value="Enolase-like C-terminal domain"/>
    <property type="match status" value="1"/>
</dbReference>
<keyword evidence="4" id="KW-0474">Menaquinone biosynthesis</keyword>
<dbReference type="HAMAP" id="MF_00470">
    <property type="entry name" value="MenC_1"/>
    <property type="match status" value="1"/>
</dbReference>
<dbReference type="Proteomes" id="UP000307000">
    <property type="component" value="Chromosome"/>
</dbReference>
<reference evidence="6 7" key="1">
    <citation type="submission" date="2018-12" db="EMBL/GenBank/DDBJ databases">
        <title>Complete Genome Sequence of Glutamicibacter creatinolyticus strain LGCM259,isolated from an abscess of a 12-year-old mare in Italy.</title>
        <authorList>
            <person name="Santos R.G."/>
            <person name="Silva A.L."/>
            <person name="Seyffert N."/>
            <person name="Castro T.L.P."/>
            <person name="Attili A.R."/>
            <person name="Rifici C."/>
            <person name="Mazzullo G."/>
            <person name="Brenig B."/>
            <person name="Venanzi F."/>
            <person name="Azevedo V."/>
        </authorList>
    </citation>
    <scope>NUCLEOTIDE SEQUENCE [LARGE SCALE GENOMIC DNA]</scope>
    <source>
        <strain evidence="6 7">LGCM 259</strain>
    </source>
</reference>
<dbReference type="SFLD" id="SFLDF00009">
    <property type="entry name" value="o-succinylbenzoate_synthase"/>
    <property type="match status" value="1"/>
</dbReference>
<dbReference type="UniPathway" id="UPA01057">
    <property type="reaction ID" value="UER00165"/>
</dbReference>
<dbReference type="KEGG" id="gcr:GcLGCM259_2163"/>
<dbReference type="GO" id="GO:0043748">
    <property type="term" value="F:O-succinylbenzoate synthase activity"/>
    <property type="evidence" value="ECO:0007669"/>
    <property type="project" value="UniProtKB-EC"/>
</dbReference>
<comment type="pathway">
    <text evidence="4">Quinol/quinone metabolism; 1,4-dihydroxy-2-naphthoate biosynthesis; 1,4-dihydroxy-2-naphthoate from chorismate: step 4/7.</text>
</comment>
<evidence type="ECO:0000256" key="2">
    <source>
        <dbReference type="ARBA" id="ARBA00022842"/>
    </source>
</evidence>
<proteinExistence type="inferred from homology"/>
<dbReference type="SFLD" id="SFLDG00180">
    <property type="entry name" value="muconate_cycloisomerase"/>
    <property type="match status" value="1"/>
</dbReference>
<feature type="binding site" evidence="4">
    <location>
        <position position="140"/>
    </location>
    <ligand>
        <name>Mg(2+)</name>
        <dbReference type="ChEBI" id="CHEBI:18420"/>
    </ligand>
</feature>
<dbReference type="RefSeq" id="WP_138177023.1">
    <property type="nucleotide sequence ID" value="NZ_BAAAGL010000011.1"/>
</dbReference>
<dbReference type="PANTHER" id="PTHR48073">
    <property type="entry name" value="O-SUCCINYLBENZOATE SYNTHASE-RELATED"/>
    <property type="match status" value="1"/>
</dbReference>
<feature type="binding site" evidence="4">
    <location>
        <position position="194"/>
    </location>
    <ligand>
        <name>Mg(2+)</name>
        <dbReference type="ChEBI" id="CHEBI:18420"/>
    </ligand>
</feature>
<evidence type="ECO:0000313" key="7">
    <source>
        <dbReference type="Proteomes" id="UP000307000"/>
    </source>
</evidence>
<comment type="function">
    <text evidence="4">Converts 2-succinyl-6-hydroxy-2,4-cyclohexadiene-1-carboxylate (SHCHC) to 2-succinylbenzoate (OSB).</text>
</comment>
<dbReference type="Pfam" id="PF13378">
    <property type="entry name" value="MR_MLE_C"/>
    <property type="match status" value="1"/>
</dbReference>
<keyword evidence="2 4" id="KW-0460">Magnesium</keyword>